<evidence type="ECO:0000256" key="3">
    <source>
        <dbReference type="ARBA" id="ARBA00023136"/>
    </source>
</evidence>
<dbReference type="Proteomes" id="UP000230423">
    <property type="component" value="Unassembled WGS sequence"/>
</dbReference>
<keyword evidence="4" id="KW-0812">Transmembrane</keyword>
<dbReference type="PANTHER" id="PTHR44227">
    <property type="match status" value="1"/>
</dbReference>
<feature type="transmembrane region" description="Helical" evidence="4">
    <location>
        <begin position="61"/>
        <end position="79"/>
    </location>
</feature>
<reference evidence="6 7" key="1">
    <citation type="submission" date="2015-09" db="EMBL/GenBank/DDBJ databases">
        <title>Draft genome of the parasitic nematode Teladorsagia circumcincta isolate WARC Sus (inbred).</title>
        <authorList>
            <person name="Mitreva M."/>
        </authorList>
    </citation>
    <scope>NUCLEOTIDE SEQUENCE [LARGE SCALE GENOMIC DNA]</scope>
    <source>
        <strain evidence="6 7">S</strain>
    </source>
</reference>
<keyword evidence="3 4" id="KW-0472">Membrane</keyword>
<organism evidence="6 7">
    <name type="scientific">Teladorsagia circumcincta</name>
    <name type="common">Brown stomach worm</name>
    <name type="synonym">Ostertagia circumcincta</name>
    <dbReference type="NCBI Taxonomy" id="45464"/>
    <lineage>
        <taxon>Eukaryota</taxon>
        <taxon>Metazoa</taxon>
        <taxon>Ecdysozoa</taxon>
        <taxon>Nematoda</taxon>
        <taxon>Chromadorea</taxon>
        <taxon>Rhabditida</taxon>
        <taxon>Rhabditina</taxon>
        <taxon>Rhabditomorpha</taxon>
        <taxon>Strongyloidea</taxon>
        <taxon>Trichostrongylidae</taxon>
        <taxon>Teladorsagia</taxon>
    </lineage>
</organism>
<dbReference type="InterPro" id="IPR052346">
    <property type="entry name" value="O-mannosyl-transferase_TMTC"/>
</dbReference>
<dbReference type="OrthoDB" id="19588at2759"/>
<keyword evidence="2" id="KW-0802">TPR repeat</keyword>
<dbReference type="GO" id="GO:0005783">
    <property type="term" value="C:endoplasmic reticulum"/>
    <property type="evidence" value="ECO:0007669"/>
    <property type="project" value="TreeGrafter"/>
</dbReference>
<dbReference type="EMBL" id="KZ409986">
    <property type="protein sequence ID" value="PIO53596.1"/>
    <property type="molecule type" value="Genomic_DNA"/>
</dbReference>
<evidence type="ECO:0000256" key="2">
    <source>
        <dbReference type="ARBA" id="ARBA00022803"/>
    </source>
</evidence>
<keyword evidence="7" id="KW-1185">Reference proteome</keyword>
<evidence type="ECO:0000313" key="7">
    <source>
        <dbReference type="Proteomes" id="UP000230423"/>
    </source>
</evidence>
<sequence>YLLGYGNLERNAAKRINVGPLASYSHLWLINLRLLVLPYALCFDYSMGCVPVVQSWTDFRALALPAVVAVVLVGTYVLFKANDR</sequence>
<dbReference type="AlphaFoldDB" id="A0A2G9T6L4"/>
<dbReference type="InterPro" id="IPR013618">
    <property type="entry name" value="TMTC_DUF1736"/>
</dbReference>
<dbReference type="GO" id="GO:0000030">
    <property type="term" value="F:mannosyltransferase activity"/>
    <property type="evidence" value="ECO:0007669"/>
    <property type="project" value="TreeGrafter"/>
</dbReference>
<evidence type="ECO:0000256" key="4">
    <source>
        <dbReference type="SAM" id="Phobius"/>
    </source>
</evidence>
<dbReference type="PANTHER" id="PTHR44227:SF3">
    <property type="entry name" value="PROTEIN O-MANNOSYL-TRANSFERASE TMTC4"/>
    <property type="match status" value="1"/>
</dbReference>
<feature type="domain" description="DUF1736" evidence="5">
    <location>
        <begin position="22"/>
        <end position="71"/>
    </location>
</feature>
<proteinExistence type="predicted"/>
<gene>
    <name evidence="6" type="ORF">TELCIR_25063</name>
</gene>
<dbReference type="GO" id="GO:0035269">
    <property type="term" value="P:protein O-linked glycosylation via mannose"/>
    <property type="evidence" value="ECO:0007669"/>
    <property type="project" value="TreeGrafter"/>
</dbReference>
<name>A0A2G9T6L4_TELCI</name>
<feature type="non-terminal residue" evidence="6">
    <location>
        <position position="1"/>
    </location>
</feature>
<feature type="transmembrane region" description="Helical" evidence="4">
    <location>
        <begin position="21"/>
        <end position="41"/>
    </location>
</feature>
<dbReference type="GO" id="GO:0030968">
    <property type="term" value="P:endoplasmic reticulum unfolded protein response"/>
    <property type="evidence" value="ECO:0007669"/>
    <property type="project" value="TreeGrafter"/>
</dbReference>
<accession>A0A2G9T6L4</accession>
<protein>
    <recommendedName>
        <fullName evidence="5">DUF1736 domain-containing protein</fullName>
    </recommendedName>
</protein>
<evidence type="ECO:0000256" key="1">
    <source>
        <dbReference type="ARBA" id="ARBA00022737"/>
    </source>
</evidence>
<keyword evidence="1" id="KW-0677">Repeat</keyword>
<evidence type="ECO:0000259" key="5">
    <source>
        <dbReference type="Pfam" id="PF08409"/>
    </source>
</evidence>
<keyword evidence="4" id="KW-1133">Transmembrane helix</keyword>
<dbReference type="Pfam" id="PF08409">
    <property type="entry name" value="TMTC_DUF1736"/>
    <property type="match status" value="1"/>
</dbReference>
<evidence type="ECO:0000313" key="6">
    <source>
        <dbReference type="EMBL" id="PIO53596.1"/>
    </source>
</evidence>